<evidence type="ECO:0000256" key="10">
    <source>
        <dbReference type="ARBA" id="ARBA00040659"/>
    </source>
</evidence>
<dbReference type="HOGENOM" id="CLU_001570_17_7_1"/>
<dbReference type="SUPFAM" id="SSF63380">
    <property type="entry name" value="Riboflavin synthase domain-like"/>
    <property type="match status" value="1"/>
</dbReference>
<comment type="cofactor">
    <cofactor evidence="2">
        <name>FAD</name>
        <dbReference type="ChEBI" id="CHEBI:57692"/>
    </cofactor>
</comment>
<evidence type="ECO:0000256" key="8">
    <source>
        <dbReference type="ARBA" id="ARBA00023002"/>
    </source>
</evidence>
<dbReference type="PRINTS" id="PR00371">
    <property type="entry name" value="FPNCR"/>
</dbReference>
<dbReference type="CDD" id="cd06203">
    <property type="entry name" value="methionine_synthase_red"/>
    <property type="match status" value="1"/>
</dbReference>
<dbReference type="Pfam" id="PF00667">
    <property type="entry name" value="FAD_binding_1"/>
    <property type="match status" value="1"/>
</dbReference>
<dbReference type="Gene3D" id="2.40.30.10">
    <property type="entry name" value="Translation factors"/>
    <property type="match status" value="1"/>
</dbReference>
<keyword evidence="8" id="KW-0560">Oxidoreductase</keyword>
<dbReference type="GO" id="GO:0030586">
    <property type="term" value="F:[methionine synthase] reductase (NADPH) activity"/>
    <property type="evidence" value="ECO:0007669"/>
    <property type="project" value="UniProtKB-EC"/>
</dbReference>
<proteinExistence type="predicted"/>
<dbReference type="InterPro" id="IPR017938">
    <property type="entry name" value="Riboflavin_synthase-like_b-brl"/>
</dbReference>
<dbReference type="SUPFAM" id="SSF52218">
    <property type="entry name" value="Flavoproteins"/>
    <property type="match status" value="1"/>
</dbReference>
<dbReference type="Gene3D" id="3.40.50.80">
    <property type="entry name" value="Nucleotide-binding domain of ferredoxin-NADP reductase (FNR) module"/>
    <property type="match status" value="1"/>
</dbReference>
<evidence type="ECO:0000256" key="7">
    <source>
        <dbReference type="ARBA" id="ARBA00022857"/>
    </source>
</evidence>
<dbReference type="InterPro" id="IPR003097">
    <property type="entry name" value="CysJ-like_FAD-binding"/>
</dbReference>
<keyword evidence="4" id="KW-0285">Flavoprotein</keyword>
<dbReference type="InterPro" id="IPR029039">
    <property type="entry name" value="Flavoprotein-like_sf"/>
</dbReference>
<dbReference type="Pfam" id="PF00175">
    <property type="entry name" value="NAD_binding_1"/>
    <property type="match status" value="1"/>
</dbReference>
<accession>F7EIW9</accession>
<dbReference type="Xenbase" id="XB-GENE-5824649">
    <property type="gene designation" value="mtrr"/>
</dbReference>
<keyword evidence="5" id="KW-0288">FMN</keyword>
<organism evidence="12">
    <name type="scientific">Xenopus tropicalis</name>
    <name type="common">Western clawed frog</name>
    <name type="synonym">Silurana tropicalis</name>
    <dbReference type="NCBI Taxonomy" id="8364"/>
    <lineage>
        <taxon>Eukaryota</taxon>
        <taxon>Metazoa</taxon>
        <taxon>Chordata</taxon>
        <taxon>Craniata</taxon>
        <taxon>Vertebrata</taxon>
        <taxon>Euteleostomi</taxon>
        <taxon>Amphibia</taxon>
        <taxon>Batrachia</taxon>
        <taxon>Anura</taxon>
        <taxon>Pipoidea</taxon>
        <taxon>Pipidae</taxon>
        <taxon>Xenopodinae</taxon>
        <taxon>Xenopus</taxon>
        <taxon>Silurana</taxon>
    </lineage>
</organism>
<keyword evidence="6" id="KW-0274">FAD</keyword>
<dbReference type="AlphaFoldDB" id="F7EIW9"/>
<dbReference type="PANTHER" id="PTHR19384:SF84">
    <property type="entry name" value="METHIONINE SYNTHASE REDUCTASE"/>
    <property type="match status" value="1"/>
</dbReference>
<sequence>MCGEIKKRFLLLYGTQQGQSKAISEEIGQQAEHHGFTADIYSLKDFKKSTDLSLLYPEEKIFNISIIQAKELTSADAVKTVLMLELDISNTSAEFQPGDSFSIICPNPHEEVEMLLEKLTLAEKRDCQVHLGVKLGTKKKGASVPGYIPEGCSLQFIFTWCLEIRAVPKKAMIRALVEHTSNAAEKRRLQELCSKQGGSDYNHFIRDNSISILDLLNVFPSCSPPLNLLIEHLPKLQARPYSAASSPLYHPGKVHIVFTVVELPTCPDRPAPRKGVCTGWLAELVSHMYDTAELKKDFPPKISIFARPSTSFHLPRDPSVPILMVGPGTGIAPFIGFLQHREKLKEQNKERIFGDTWLFFGCRSHENEYLFRQELRHFTDSGVLTHLKVCFSRDPPINAGVVSPKYVQDFLKICSSDIAKVLTKENGSIYVCGDAKNMAKDVNDALANILCMELNMDKLEAINTLAVLRDQKCYLQDVWS</sequence>
<evidence type="ECO:0000256" key="5">
    <source>
        <dbReference type="ARBA" id="ARBA00022643"/>
    </source>
</evidence>
<dbReference type="FunFam" id="3.40.50.80:FF:000018">
    <property type="entry name" value="NADPH--cytochrome P450 reductase"/>
    <property type="match status" value="1"/>
</dbReference>
<protein>
    <recommendedName>
        <fullName evidence="10">Methionine synthase reductase</fullName>
        <ecNumber evidence="9">1.16.1.8</ecNumber>
    </recommendedName>
</protein>
<dbReference type="InterPro" id="IPR001709">
    <property type="entry name" value="Flavoprot_Pyr_Nucl_cyt_Rdtase"/>
</dbReference>
<name>F7EIW9_XENTR</name>
<evidence type="ECO:0000256" key="6">
    <source>
        <dbReference type="ARBA" id="ARBA00022827"/>
    </source>
</evidence>
<dbReference type="SUPFAM" id="SSF52343">
    <property type="entry name" value="Ferredoxin reductase-like, C-terminal NADP-linked domain"/>
    <property type="match status" value="1"/>
</dbReference>
<evidence type="ECO:0000256" key="3">
    <source>
        <dbReference type="ARBA" id="ARBA00022605"/>
    </source>
</evidence>
<dbReference type="InterPro" id="IPR039261">
    <property type="entry name" value="FNR_nucleotide-bd"/>
</dbReference>
<dbReference type="EC" id="1.16.1.8" evidence="9"/>
<keyword evidence="7" id="KW-0521">NADP</keyword>
<feature type="domain" description="FAD-binding FR-type" evidence="11">
    <location>
        <begin position="59"/>
        <end position="315"/>
    </location>
</feature>
<keyword evidence="3" id="KW-0028">Amino-acid biosynthesis</keyword>
<dbReference type="PANTHER" id="PTHR19384">
    <property type="entry name" value="NITRIC OXIDE SYNTHASE-RELATED"/>
    <property type="match status" value="1"/>
</dbReference>
<dbReference type="GeneTree" id="ENSGT00940000155822"/>
<dbReference type="InterPro" id="IPR023173">
    <property type="entry name" value="NADPH_Cyt_P450_Rdtase_alpha"/>
</dbReference>
<evidence type="ECO:0000256" key="2">
    <source>
        <dbReference type="ARBA" id="ARBA00001974"/>
    </source>
</evidence>
<evidence type="ECO:0000313" key="12">
    <source>
        <dbReference type="Ensembl" id="ENSXETP00000004762"/>
    </source>
</evidence>
<dbReference type="Ensembl" id="ENSXETT00000004762">
    <property type="protein sequence ID" value="ENSXETP00000004762"/>
    <property type="gene ID" value="ENSXETG00000002236"/>
</dbReference>
<dbReference type="ExpressionAtlas" id="F7EIW9">
    <property type="expression patterns" value="baseline and differential"/>
</dbReference>
<dbReference type="eggNOG" id="KOG1158">
    <property type="taxonomic scope" value="Eukaryota"/>
</dbReference>
<dbReference type="PROSITE" id="PS51384">
    <property type="entry name" value="FAD_FR"/>
    <property type="match status" value="1"/>
</dbReference>
<evidence type="ECO:0000256" key="1">
    <source>
        <dbReference type="ARBA" id="ARBA00001917"/>
    </source>
</evidence>
<reference evidence="12" key="2">
    <citation type="submission" date="2011-06" db="UniProtKB">
        <authorList>
            <consortium name="Ensembl"/>
        </authorList>
    </citation>
    <scope>IDENTIFICATION</scope>
</reference>
<evidence type="ECO:0000256" key="4">
    <source>
        <dbReference type="ARBA" id="ARBA00022630"/>
    </source>
</evidence>
<comment type="cofactor">
    <cofactor evidence="1">
        <name>FMN</name>
        <dbReference type="ChEBI" id="CHEBI:58210"/>
    </cofactor>
</comment>
<gene>
    <name evidence="12" type="primary">mtrr</name>
</gene>
<dbReference type="InterPro" id="IPR017927">
    <property type="entry name" value="FAD-bd_FR_type"/>
</dbReference>
<dbReference type="InterPro" id="IPR001433">
    <property type="entry name" value="OxRdtase_FAD/NAD-bd"/>
</dbReference>
<dbReference type="Gene3D" id="1.20.990.10">
    <property type="entry name" value="NADPH-cytochrome p450 Reductase, Chain A, domain 3"/>
    <property type="match status" value="1"/>
</dbReference>
<evidence type="ECO:0000256" key="9">
    <source>
        <dbReference type="ARBA" id="ARBA00039088"/>
    </source>
</evidence>
<reference evidence="12" key="1">
    <citation type="journal article" date="2010" name="Science">
        <title>The genome of the Western clawed frog Xenopus tropicalis.</title>
        <authorList>
            <person name="Hellsten U."/>
            <person name="Harland R.M."/>
            <person name="Gilchrist M.J."/>
            <person name="Hendrix D."/>
            <person name="Jurka J."/>
            <person name="Kapitonov V."/>
            <person name="Ovcharenko I."/>
            <person name="Putnam N.H."/>
            <person name="Shu S."/>
            <person name="Taher L."/>
            <person name="Blitz I.L."/>
            <person name="Blumberg B."/>
            <person name="Dichmann D.S."/>
            <person name="Dubchak I."/>
            <person name="Amaya E."/>
            <person name="Detter J.C."/>
            <person name="Fletcher R."/>
            <person name="Gerhard D.S."/>
            <person name="Goodstein D."/>
            <person name="Graves T."/>
            <person name="Grigoriev I.V."/>
            <person name="Grimwood J."/>
            <person name="Kawashima T."/>
            <person name="Lindquist E."/>
            <person name="Lucas S.M."/>
            <person name="Mead P.E."/>
            <person name="Mitros T."/>
            <person name="Ogino H."/>
            <person name="Ohta Y."/>
            <person name="Poliakov A.V."/>
            <person name="Pollet N."/>
            <person name="Robert J."/>
            <person name="Salamov A."/>
            <person name="Sater A.K."/>
            <person name="Schmutz J."/>
            <person name="Terry A."/>
            <person name="Vize P.D."/>
            <person name="Warren W.C."/>
            <person name="Wells D."/>
            <person name="Wills A."/>
            <person name="Wilson R.K."/>
            <person name="Zimmerman L.B."/>
            <person name="Zorn A.M."/>
            <person name="Grainger R."/>
            <person name="Grammer T."/>
            <person name="Khokha M.K."/>
            <person name="Richardson P.M."/>
            <person name="Rokhsar D.S."/>
        </authorList>
    </citation>
    <scope>NUCLEOTIDE SEQUENCE [LARGE SCALE GENOMIC DNA]</scope>
    <source>
        <strain evidence="12">Nigerian</strain>
    </source>
</reference>
<dbReference type="GO" id="GO:0008652">
    <property type="term" value="P:amino acid biosynthetic process"/>
    <property type="evidence" value="ECO:0007669"/>
    <property type="project" value="UniProtKB-KW"/>
</dbReference>
<dbReference type="FunFam" id="1.20.990.10:FF:000007">
    <property type="entry name" value="Methionine synthase reductase"/>
    <property type="match status" value="1"/>
</dbReference>
<evidence type="ECO:0000259" key="11">
    <source>
        <dbReference type="PROSITE" id="PS51384"/>
    </source>
</evidence>
<dbReference type="Bgee" id="ENSXETG00000002236">
    <property type="expression patterns" value="Expressed in ovary and 13 other cell types or tissues"/>
</dbReference>